<dbReference type="GO" id="GO:0015031">
    <property type="term" value="P:protein transport"/>
    <property type="evidence" value="ECO:0007669"/>
    <property type="project" value="UniProtKB-KW"/>
</dbReference>
<dbReference type="Proteomes" id="UP001054857">
    <property type="component" value="Unassembled WGS sequence"/>
</dbReference>
<evidence type="ECO:0000256" key="1">
    <source>
        <dbReference type="ARBA" id="ARBA00004567"/>
    </source>
</evidence>
<accession>A0AAD3HTL9</accession>
<dbReference type="GO" id="GO:0031369">
    <property type="term" value="F:translation initiation factor binding"/>
    <property type="evidence" value="ECO:0007669"/>
    <property type="project" value="TreeGrafter"/>
</dbReference>
<keyword evidence="13" id="KW-1185">Reference proteome</keyword>
<organism evidence="12 13">
    <name type="scientific">Astrephomene gubernaculifera</name>
    <dbReference type="NCBI Taxonomy" id="47775"/>
    <lineage>
        <taxon>Eukaryota</taxon>
        <taxon>Viridiplantae</taxon>
        <taxon>Chlorophyta</taxon>
        <taxon>core chlorophytes</taxon>
        <taxon>Chlorophyceae</taxon>
        <taxon>CS clade</taxon>
        <taxon>Chlamydomonadales</taxon>
        <taxon>Astrephomenaceae</taxon>
        <taxon>Astrephomene</taxon>
    </lineage>
</organism>
<keyword evidence="5" id="KW-0653">Protein transport</keyword>
<dbReference type="GO" id="GO:0016973">
    <property type="term" value="P:poly(A)+ mRNA export from nucleus"/>
    <property type="evidence" value="ECO:0007669"/>
    <property type="project" value="InterPro"/>
</dbReference>
<evidence type="ECO:0000256" key="3">
    <source>
        <dbReference type="ARBA" id="ARBA00022448"/>
    </source>
</evidence>
<evidence type="ECO:0000256" key="8">
    <source>
        <dbReference type="ARBA" id="ARBA00023242"/>
    </source>
</evidence>
<comment type="caution">
    <text evidence="12">The sequence shown here is derived from an EMBL/GenBank/DDBJ whole genome shotgun (WGS) entry which is preliminary data.</text>
</comment>
<feature type="region of interest" description="Disordered" evidence="11">
    <location>
        <begin position="159"/>
        <end position="299"/>
    </location>
</feature>
<evidence type="ECO:0000256" key="5">
    <source>
        <dbReference type="ARBA" id="ARBA00022927"/>
    </source>
</evidence>
<evidence type="ECO:0000256" key="2">
    <source>
        <dbReference type="ARBA" id="ARBA00011056"/>
    </source>
</evidence>
<dbReference type="GO" id="GO:0005737">
    <property type="term" value="C:cytoplasm"/>
    <property type="evidence" value="ECO:0007669"/>
    <property type="project" value="TreeGrafter"/>
</dbReference>
<evidence type="ECO:0000256" key="4">
    <source>
        <dbReference type="ARBA" id="ARBA00022816"/>
    </source>
</evidence>
<keyword evidence="8" id="KW-0539">Nucleus</keyword>
<comment type="similarity">
    <text evidence="2">Belongs to the GLE1 family.</text>
</comment>
<keyword evidence="4" id="KW-0509">mRNA transport</keyword>
<gene>
    <name evidence="12" type="ORF">Agub_g14660</name>
</gene>
<evidence type="ECO:0000256" key="10">
    <source>
        <dbReference type="ARBA" id="ARBA00029983"/>
    </source>
</evidence>
<reference evidence="12 13" key="1">
    <citation type="journal article" date="2021" name="Sci. Rep.">
        <title>Genome sequencing of the multicellular alga Astrephomene provides insights into convergent evolution of germ-soma differentiation.</title>
        <authorList>
            <person name="Yamashita S."/>
            <person name="Yamamoto K."/>
            <person name="Matsuzaki R."/>
            <person name="Suzuki S."/>
            <person name="Yamaguchi H."/>
            <person name="Hirooka S."/>
            <person name="Minakuchi Y."/>
            <person name="Miyagishima S."/>
            <person name="Kawachi M."/>
            <person name="Toyoda A."/>
            <person name="Nozaki H."/>
        </authorList>
    </citation>
    <scope>NUCLEOTIDE SEQUENCE [LARGE SCALE GENOMIC DNA]</scope>
    <source>
        <strain evidence="12 13">NIES-4017</strain>
    </source>
</reference>
<feature type="compositionally biased region" description="Acidic residues" evidence="11">
    <location>
        <begin position="86"/>
        <end position="95"/>
    </location>
</feature>
<feature type="compositionally biased region" description="Basic and acidic residues" evidence="11">
    <location>
        <begin position="65"/>
        <end position="74"/>
    </location>
</feature>
<sequence>MASPYRDGIVKRLNFGPDIPTPLSFTSGRRGGGWARTPAAPSVPSTPGPPGSAHSGVVRYGLPEEELRGTERRTVSQSRSYRIPSDDECDTDDDATSAAAPVPAVSRPDAVEEQRRLLQQQMEASLETLKQSKQESWRERLAEVEAQLSAKLSLVATAAQRKQDDLLRGDQEQLRQQQARRQEVLQRVSRSHATEASMQEQQIKRLMEQREEERRKEEERRRREREEEERRRERERQEAEKERQRKEEEERQARERKAKEEADKEAERVRQTAEEEADKQRQEAEAKSKKAAAATGAGAHPCLRVSPAAQEQAAQLAARLAEAQAALQPLLEDEGAKKQRRDIEKKMTVHVQQICGTQNQVMVKCQDVYTLLNGLQGVWRTFGVMTLCRKIISQHGLVQQNNKAAFPLALVVVKVSQVVPELMELLLALLHKACPLAVPRAYVHDPARITNNAYYRGMGFEELDDPSAPAGKVFESPDEYASRLEGLMLLYGAIMQADDPNRHGVAHAWSYLARCLNHLPPDRYSAKALIAVLRVAGYALHVRYRGQFTKLLAAMQREYLPGLRATAGDDIGALATVLESYVTDGVFRRPPEGRNMPTFDISSMEGNRA</sequence>
<dbReference type="Pfam" id="PF07817">
    <property type="entry name" value="GLE1"/>
    <property type="match status" value="1"/>
</dbReference>
<dbReference type="InterPro" id="IPR038506">
    <property type="entry name" value="GLE1-like_sf"/>
</dbReference>
<dbReference type="AlphaFoldDB" id="A0AAD3HTL9"/>
<comment type="subcellular location">
    <subcellularLocation>
        <location evidence="1">Nucleus</location>
        <location evidence="1">Nuclear pore complex</location>
    </subcellularLocation>
</comment>
<evidence type="ECO:0000313" key="12">
    <source>
        <dbReference type="EMBL" id="GFR52145.1"/>
    </source>
</evidence>
<evidence type="ECO:0000313" key="13">
    <source>
        <dbReference type="Proteomes" id="UP001054857"/>
    </source>
</evidence>
<feature type="compositionally biased region" description="Basic and acidic residues" evidence="11">
    <location>
        <begin position="161"/>
        <end position="173"/>
    </location>
</feature>
<dbReference type="EMBL" id="BMAR01000058">
    <property type="protein sequence ID" value="GFR52145.1"/>
    <property type="molecule type" value="Genomic_DNA"/>
</dbReference>
<proteinExistence type="inferred from homology"/>
<dbReference type="PANTHER" id="PTHR12960">
    <property type="entry name" value="GLE-1-RELATED"/>
    <property type="match status" value="1"/>
</dbReference>
<dbReference type="PANTHER" id="PTHR12960:SF0">
    <property type="entry name" value="MRNA EXPORT FACTOR GLE1"/>
    <property type="match status" value="1"/>
</dbReference>
<keyword evidence="3" id="KW-0813">Transport</keyword>
<feature type="compositionally biased region" description="Basic and acidic residues" evidence="11">
    <location>
        <begin position="202"/>
        <end position="288"/>
    </location>
</feature>
<protein>
    <recommendedName>
        <fullName evidence="9">mRNA export factor GLE1</fullName>
    </recommendedName>
    <alternativeName>
        <fullName evidence="10">Nucleoporin GLE1</fullName>
    </alternativeName>
</protein>
<evidence type="ECO:0000256" key="6">
    <source>
        <dbReference type="ARBA" id="ARBA00023010"/>
    </source>
</evidence>
<evidence type="ECO:0000256" key="7">
    <source>
        <dbReference type="ARBA" id="ARBA00023132"/>
    </source>
</evidence>
<evidence type="ECO:0000256" key="11">
    <source>
        <dbReference type="SAM" id="MobiDB-lite"/>
    </source>
</evidence>
<dbReference type="Gene3D" id="1.25.40.510">
    <property type="entry name" value="GLE1-like"/>
    <property type="match status" value="1"/>
</dbReference>
<dbReference type="InterPro" id="IPR012476">
    <property type="entry name" value="GLE1"/>
</dbReference>
<feature type="compositionally biased region" description="Low complexity" evidence="11">
    <location>
        <begin position="96"/>
        <end position="108"/>
    </location>
</feature>
<keyword evidence="7" id="KW-0906">Nuclear pore complex</keyword>
<dbReference type="GO" id="GO:0005543">
    <property type="term" value="F:phospholipid binding"/>
    <property type="evidence" value="ECO:0007669"/>
    <property type="project" value="TreeGrafter"/>
</dbReference>
<evidence type="ECO:0000256" key="9">
    <source>
        <dbReference type="ARBA" id="ARBA00026227"/>
    </source>
</evidence>
<feature type="region of interest" description="Disordered" evidence="11">
    <location>
        <begin position="1"/>
        <end position="114"/>
    </location>
</feature>
<dbReference type="GO" id="GO:0000822">
    <property type="term" value="F:inositol hexakisphosphate binding"/>
    <property type="evidence" value="ECO:0007669"/>
    <property type="project" value="TreeGrafter"/>
</dbReference>
<dbReference type="GO" id="GO:0044614">
    <property type="term" value="C:nuclear pore cytoplasmic filaments"/>
    <property type="evidence" value="ECO:0007669"/>
    <property type="project" value="TreeGrafter"/>
</dbReference>
<name>A0AAD3HTL9_9CHLO</name>
<keyword evidence="6" id="KW-0811">Translocation</keyword>